<keyword evidence="2" id="KW-1185">Reference proteome</keyword>
<name>A0A9D4J4X7_DREPO</name>
<organism evidence="1 2">
    <name type="scientific">Dreissena polymorpha</name>
    <name type="common">Zebra mussel</name>
    <name type="synonym">Mytilus polymorpha</name>
    <dbReference type="NCBI Taxonomy" id="45954"/>
    <lineage>
        <taxon>Eukaryota</taxon>
        <taxon>Metazoa</taxon>
        <taxon>Spiralia</taxon>
        <taxon>Lophotrochozoa</taxon>
        <taxon>Mollusca</taxon>
        <taxon>Bivalvia</taxon>
        <taxon>Autobranchia</taxon>
        <taxon>Heteroconchia</taxon>
        <taxon>Euheterodonta</taxon>
        <taxon>Imparidentia</taxon>
        <taxon>Neoheterodontei</taxon>
        <taxon>Myida</taxon>
        <taxon>Dreissenoidea</taxon>
        <taxon>Dreissenidae</taxon>
        <taxon>Dreissena</taxon>
    </lineage>
</organism>
<proteinExistence type="predicted"/>
<gene>
    <name evidence="1" type="ORF">DPMN_153550</name>
</gene>
<protein>
    <submittedName>
        <fullName evidence="1">Uncharacterized protein</fullName>
    </submittedName>
</protein>
<reference evidence="1" key="2">
    <citation type="submission" date="2020-11" db="EMBL/GenBank/DDBJ databases">
        <authorList>
            <person name="McCartney M.A."/>
            <person name="Auch B."/>
            <person name="Kono T."/>
            <person name="Mallez S."/>
            <person name="Becker A."/>
            <person name="Gohl D.M."/>
            <person name="Silverstein K.A.T."/>
            <person name="Koren S."/>
            <person name="Bechman K.B."/>
            <person name="Herman A."/>
            <person name="Abrahante J.E."/>
            <person name="Garbe J."/>
        </authorList>
    </citation>
    <scope>NUCLEOTIDE SEQUENCE</scope>
    <source>
        <strain evidence="1">Duluth1</strain>
        <tissue evidence="1">Whole animal</tissue>
    </source>
</reference>
<dbReference type="Proteomes" id="UP000828390">
    <property type="component" value="Unassembled WGS sequence"/>
</dbReference>
<evidence type="ECO:0000313" key="2">
    <source>
        <dbReference type="Proteomes" id="UP000828390"/>
    </source>
</evidence>
<sequence>MYRIAIANSCLSTDDLESPHQDIILQYKELPSTEQSVVMNYNNTGKVFTTVVAYNYAMEPSKAVCSDGILRDTTPPKLKNIRVSHAKWRETLFCDGATTFLLTSNMEKIILTIKYPDFQRTCFQINQSMNECNQMIQSLPTRIMENDDAIPEILLNTIPIYTTKEFAFIPSDHIHIDWEIDDGKSQIDDFYIGIARYENDVPCVPTLLDYKPTHRNTRFSFHHAGIGSNEPFYILLKAVNKANLQSTTAIGPFLIDDTPPEYNNIPVVEIKGMSIYISWSKDTFYDAEQRSNIQTIYFQFGK</sequence>
<dbReference type="AlphaFoldDB" id="A0A9D4J4X7"/>
<reference evidence="1" key="1">
    <citation type="journal article" date="2019" name="bioRxiv">
        <title>The Genome of the Zebra Mussel, Dreissena polymorpha: A Resource for Invasive Species Research.</title>
        <authorList>
            <person name="McCartney M.A."/>
            <person name="Auch B."/>
            <person name="Kono T."/>
            <person name="Mallez S."/>
            <person name="Zhang Y."/>
            <person name="Obille A."/>
            <person name="Becker A."/>
            <person name="Abrahante J.E."/>
            <person name="Garbe J."/>
            <person name="Badalamenti J.P."/>
            <person name="Herman A."/>
            <person name="Mangelson H."/>
            <person name="Liachko I."/>
            <person name="Sullivan S."/>
            <person name="Sone E.D."/>
            <person name="Koren S."/>
            <person name="Silverstein K.A.T."/>
            <person name="Beckman K.B."/>
            <person name="Gohl D.M."/>
        </authorList>
    </citation>
    <scope>NUCLEOTIDE SEQUENCE</scope>
    <source>
        <strain evidence="1">Duluth1</strain>
        <tissue evidence="1">Whole animal</tissue>
    </source>
</reference>
<accession>A0A9D4J4X7</accession>
<evidence type="ECO:0000313" key="1">
    <source>
        <dbReference type="EMBL" id="KAH3799926.1"/>
    </source>
</evidence>
<comment type="caution">
    <text evidence="1">The sequence shown here is derived from an EMBL/GenBank/DDBJ whole genome shotgun (WGS) entry which is preliminary data.</text>
</comment>
<dbReference type="EMBL" id="JAIWYP010000007">
    <property type="protein sequence ID" value="KAH3799926.1"/>
    <property type="molecule type" value="Genomic_DNA"/>
</dbReference>